<protein>
    <submittedName>
        <fullName evidence="3">Uncharacterized protein</fullName>
    </submittedName>
</protein>
<evidence type="ECO:0000313" key="3">
    <source>
        <dbReference type="WBParaSite" id="HCON_00147980-00001"/>
    </source>
</evidence>
<reference evidence="3" key="1">
    <citation type="submission" date="2020-12" db="UniProtKB">
        <authorList>
            <consortium name="WormBaseParasite"/>
        </authorList>
    </citation>
    <scope>IDENTIFICATION</scope>
    <source>
        <strain evidence="3">MHco3</strain>
    </source>
</reference>
<feature type="region of interest" description="Disordered" evidence="1">
    <location>
        <begin position="145"/>
        <end position="251"/>
    </location>
</feature>
<name>A0A7I4YVW4_HAECO</name>
<dbReference type="WBParaSite" id="HCON_00147980-00001">
    <property type="protein sequence ID" value="HCON_00147980-00001"/>
    <property type="gene ID" value="HCON_00147980"/>
</dbReference>
<dbReference type="AlphaFoldDB" id="A0A7I4YVW4"/>
<accession>A0A7I4YVW4</accession>
<feature type="compositionally biased region" description="Polar residues" evidence="1">
    <location>
        <begin position="90"/>
        <end position="108"/>
    </location>
</feature>
<evidence type="ECO:0000256" key="1">
    <source>
        <dbReference type="SAM" id="MobiDB-lite"/>
    </source>
</evidence>
<feature type="compositionally biased region" description="Basic residues" evidence="1">
    <location>
        <begin position="234"/>
        <end position="248"/>
    </location>
</feature>
<organism evidence="2 3">
    <name type="scientific">Haemonchus contortus</name>
    <name type="common">Barber pole worm</name>
    <dbReference type="NCBI Taxonomy" id="6289"/>
    <lineage>
        <taxon>Eukaryota</taxon>
        <taxon>Metazoa</taxon>
        <taxon>Ecdysozoa</taxon>
        <taxon>Nematoda</taxon>
        <taxon>Chromadorea</taxon>
        <taxon>Rhabditida</taxon>
        <taxon>Rhabditina</taxon>
        <taxon>Rhabditomorpha</taxon>
        <taxon>Strongyloidea</taxon>
        <taxon>Trichostrongylidae</taxon>
        <taxon>Haemonchus</taxon>
    </lineage>
</organism>
<proteinExistence type="predicted"/>
<feature type="compositionally biased region" description="Pro residues" evidence="1">
    <location>
        <begin position="197"/>
        <end position="215"/>
    </location>
</feature>
<sequence>MRKSYEDHRRGFADLVMHDVTHTQVDWEDAPLRPSRLVEDIGPLPPVSPNRSYFVNPLLYRASAVHAQLTRLARHIESLQLELLIGPSGKSGSQTSILEGQQQATSAQAHEKDSVMECREWWRQKYIQEFKTTARYRTLLEERAQRTRVESAPAQSAPIPSTKSSIVEPARPQFKSGGFGPRNPEPSPVSQQQQRRPTPPSRQPAYQPPPGPRVPEGPSVPLSREDGPHGSRSSSRRRRRGRKWKRVASRNWYGDVVQARVEEYQSQGPTSVISS</sequence>
<evidence type="ECO:0000313" key="2">
    <source>
        <dbReference type="Proteomes" id="UP000025227"/>
    </source>
</evidence>
<feature type="region of interest" description="Disordered" evidence="1">
    <location>
        <begin position="90"/>
        <end position="113"/>
    </location>
</feature>
<dbReference type="Proteomes" id="UP000025227">
    <property type="component" value="Unplaced"/>
</dbReference>
<keyword evidence="2" id="KW-1185">Reference proteome</keyword>